<protein>
    <submittedName>
        <fullName evidence="2">Glycosyltransferase family 4 protein</fullName>
    </submittedName>
</protein>
<dbReference type="CDD" id="cd03801">
    <property type="entry name" value="GT4_PimA-like"/>
    <property type="match status" value="1"/>
</dbReference>
<evidence type="ECO:0000313" key="2">
    <source>
        <dbReference type="EMBL" id="KAB4474093.1"/>
    </source>
</evidence>
<sequence length="376" mass="43541">MKILYAGKNINHHQVPFIKSLMDIVGVENVKYSSIKMIEQERLEMGFDQFEGDWLIDSIHQTDIFNQWWEQSDIVITNNREYYHLIEERLRKGRMVFLTSERWFKEPEGLLRLFHPHILKLVIKYRRLSKYHDFYYLPQGYFSYNDIARFGILENRAFSFGYLPPLCSNQISGTKVLDHNRINIIWAGSLIRLKRVDLLAKAFCRIHQKYPNTYLTIIGQGPEKEHINSILNNGDPTGSYRIMNFVSNSELRSIMNAADIYVFPSNGAEGWGAVVNEAMSEACAVILSSKVGAISMIKDGYNGLIFKDGNEKSLCESLLRICGNSEYLRTLKNNAKKTIVDEWNPDIAAKRFIDICTNLKSNRKYEISGVELLKRI</sequence>
<dbReference type="Pfam" id="PF00534">
    <property type="entry name" value="Glycos_transf_1"/>
    <property type="match status" value="1"/>
</dbReference>
<dbReference type="Proteomes" id="UP000488521">
    <property type="component" value="Unassembled WGS sequence"/>
</dbReference>
<accession>A0A6I0SCL0</accession>
<dbReference type="AlphaFoldDB" id="A0A6I0SCL0"/>
<dbReference type="SUPFAM" id="SSF53756">
    <property type="entry name" value="UDP-Glycosyltransferase/glycogen phosphorylase"/>
    <property type="match status" value="1"/>
</dbReference>
<dbReference type="Gene3D" id="3.40.50.2000">
    <property type="entry name" value="Glycogen Phosphorylase B"/>
    <property type="match status" value="1"/>
</dbReference>
<organism evidence="2 3">
    <name type="scientific">Bacteroides thetaiotaomicron</name>
    <dbReference type="NCBI Taxonomy" id="818"/>
    <lineage>
        <taxon>Bacteria</taxon>
        <taxon>Pseudomonadati</taxon>
        <taxon>Bacteroidota</taxon>
        <taxon>Bacteroidia</taxon>
        <taxon>Bacteroidales</taxon>
        <taxon>Bacteroidaceae</taxon>
        <taxon>Bacteroides</taxon>
    </lineage>
</organism>
<dbReference type="GO" id="GO:0016757">
    <property type="term" value="F:glycosyltransferase activity"/>
    <property type="evidence" value="ECO:0007669"/>
    <property type="project" value="InterPro"/>
</dbReference>
<dbReference type="InterPro" id="IPR001296">
    <property type="entry name" value="Glyco_trans_1"/>
</dbReference>
<dbReference type="EMBL" id="WCRS01000006">
    <property type="protein sequence ID" value="KAB4474093.1"/>
    <property type="molecule type" value="Genomic_DNA"/>
</dbReference>
<comment type="caution">
    <text evidence="2">The sequence shown here is derived from an EMBL/GenBank/DDBJ whole genome shotgun (WGS) entry which is preliminary data.</text>
</comment>
<gene>
    <name evidence="2" type="ORF">GAN59_11320</name>
</gene>
<evidence type="ECO:0000259" key="1">
    <source>
        <dbReference type="Pfam" id="PF00534"/>
    </source>
</evidence>
<name>A0A6I0SCL0_BACT4</name>
<dbReference type="RefSeq" id="WP_373251126.1">
    <property type="nucleotide sequence ID" value="NZ_CAXTFL010000009.1"/>
</dbReference>
<dbReference type="PANTHER" id="PTHR12526">
    <property type="entry name" value="GLYCOSYLTRANSFERASE"/>
    <property type="match status" value="1"/>
</dbReference>
<reference evidence="2 3" key="1">
    <citation type="journal article" date="2019" name="Nat. Med.">
        <title>A library of human gut bacterial isolates paired with longitudinal multiomics data enables mechanistic microbiome research.</title>
        <authorList>
            <person name="Poyet M."/>
            <person name="Groussin M."/>
            <person name="Gibbons S.M."/>
            <person name="Avila-Pacheco J."/>
            <person name="Jiang X."/>
            <person name="Kearney S.M."/>
            <person name="Perrotta A.R."/>
            <person name="Berdy B."/>
            <person name="Zhao S."/>
            <person name="Lieberman T.D."/>
            <person name="Swanson P.K."/>
            <person name="Smith M."/>
            <person name="Roesemann S."/>
            <person name="Alexander J.E."/>
            <person name="Rich S.A."/>
            <person name="Livny J."/>
            <person name="Vlamakis H."/>
            <person name="Clish C."/>
            <person name="Bullock K."/>
            <person name="Deik A."/>
            <person name="Scott J."/>
            <person name="Pierce K.A."/>
            <person name="Xavier R.J."/>
            <person name="Alm E.J."/>
        </authorList>
    </citation>
    <scope>NUCLEOTIDE SEQUENCE [LARGE SCALE GENOMIC DNA]</scope>
    <source>
        <strain evidence="2 3">BIOML-A156</strain>
    </source>
</reference>
<proteinExistence type="predicted"/>
<keyword evidence="2" id="KW-0808">Transferase</keyword>
<feature type="domain" description="Glycosyl transferase family 1" evidence="1">
    <location>
        <begin position="177"/>
        <end position="337"/>
    </location>
</feature>
<evidence type="ECO:0000313" key="3">
    <source>
        <dbReference type="Proteomes" id="UP000488521"/>
    </source>
</evidence>